<dbReference type="GO" id="GO:0097272">
    <property type="term" value="P:ammonium homeostasis"/>
    <property type="evidence" value="ECO:0007669"/>
    <property type="project" value="TreeGrafter"/>
</dbReference>
<feature type="transmembrane region" description="Helical" evidence="9">
    <location>
        <begin position="393"/>
        <end position="414"/>
    </location>
</feature>
<feature type="domain" description="Ammonium transporter AmtB-like" evidence="10">
    <location>
        <begin position="44"/>
        <end position="423"/>
    </location>
</feature>
<dbReference type="EMBL" id="AMQN01012714">
    <property type="status" value="NOT_ANNOTATED_CDS"/>
    <property type="molecule type" value="Genomic_DNA"/>
</dbReference>
<evidence type="ECO:0000256" key="5">
    <source>
        <dbReference type="ARBA" id="ARBA00022989"/>
    </source>
</evidence>
<feature type="transmembrane region" description="Helical" evidence="9">
    <location>
        <begin position="212"/>
        <end position="231"/>
    </location>
</feature>
<keyword evidence="4 9" id="KW-0812">Transmembrane</keyword>
<dbReference type="FunCoup" id="R7TPU2">
    <property type="interactions" value="20"/>
</dbReference>
<dbReference type="InterPro" id="IPR029020">
    <property type="entry name" value="Ammonium/urea_transptr"/>
</dbReference>
<dbReference type="AlphaFoldDB" id="R7TPU2"/>
<evidence type="ECO:0000259" key="10">
    <source>
        <dbReference type="Pfam" id="PF00909"/>
    </source>
</evidence>
<dbReference type="STRING" id="283909.R7TPU2"/>
<evidence type="ECO:0000256" key="7">
    <source>
        <dbReference type="ARBA" id="ARBA00023177"/>
    </source>
</evidence>
<evidence type="ECO:0000313" key="12">
    <source>
        <dbReference type="EnsemblMetazoa" id="CapteP104921"/>
    </source>
</evidence>
<organism evidence="11">
    <name type="scientific">Capitella teleta</name>
    <name type="common">Polychaete worm</name>
    <dbReference type="NCBI Taxonomy" id="283909"/>
    <lineage>
        <taxon>Eukaryota</taxon>
        <taxon>Metazoa</taxon>
        <taxon>Spiralia</taxon>
        <taxon>Lophotrochozoa</taxon>
        <taxon>Annelida</taxon>
        <taxon>Polychaeta</taxon>
        <taxon>Sedentaria</taxon>
        <taxon>Scolecida</taxon>
        <taxon>Capitellidae</taxon>
        <taxon>Capitella</taxon>
    </lineage>
</organism>
<dbReference type="HOGENOM" id="CLU_021386_1_0_1"/>
<evidence type="ECO:0000256" key="8">
    <source>
        <dbReference type="ARBA" id="ARBA00023180"/>
    </source>
</evidence>
<reference evidence="13" key="1">
    <citation type="submission" date="2012-12" db="EMBL/GenBank/DDBJ databases">
        <authorList>
            <person name="Hellsten U."/>
            <person name="Grimwood J."/>
            <person name="Chapman J.A."/>
            <person name="Shapiro H."/>
            <person name="Aerts A."/>
            <person name="Otillar R.P."/>
            <person name="Terry A.Y."/>
            <person name="Boore J.L."/>
            <person name="Simakov O."/>
            <person name="Marletaz F."/>
            <person name="Cho S.-J."/>
            <person name="Edsinger-Gonzales E."/>
            <person name="Havlak P."/>
            <person name="Kuo D.-H."/>
            <person name="Larsson T."/>
            <person name="Lv J."/>
            <person name="Arendt D."/>
            <person name="Savage R."/>
            <person name="Osoegawa K."/>
            <person name="de Jong P."/>
            <person name="Lindberg D.R."/>
            <person name="Seaver E.C."/>
            <person name="Weisblat D.A."/>
            <person name="Putnam N.H."/>
            <person name="Grigoriev I.V."/>
            <person name="Rokhsar D.S."/>
        </authorList>
    </citation>
    <scope>NUCLEOTIDE SEQUENCE</scope>
    <source>
        <strain evidence="13">I ESC-2004</strain>
    </source>
</reference>
<dbReference type="PANTHER" id="PTHR11730">
    <property type="entry name" value="AMMONIUM TRANSPORTER"/>
    <property type="match status" value="1"/>
</dbReference>
<dbReference type="EnsemblMetazoa" id="CapteT104921">
    <property type="protein sequence ID" value="CapteP104921"/>
    <property type="gene ID" value="CapteG104921"/>
</dbReference>
<protein>
    <recommendedName>
        <fullName evidence="10">Ammonium transporter AmtB-like domain-containing protein</fullName>
    </recommendedName>
</protein>
<dbReference type="InterPro" id="IPR024041">
    <property type="entry name" value="NH4_transpt_AmtB-like_dom"/>
</dbReference>
<keyword evidence="3" id="KW-0813">Transport</keyword>
<feature type="transmembrane region" description="Helical" evidence="9">
    <location>
        <begin position="302"/>
        <end position="322"/>
    </location>
</feature>
<reference evidence="11 13" key="2">
    <citation type="journal article" date="2013" name="Nature">
        <title>Insights into bilaterian evolution from three spiralian genomes.</title>
        <authorList>
            <person name="Simakov O."/>
            <person name="Marletaz F."/>
            <person name="Cho S.J."/>
            <person name="Edsinger-Gonzales E."/>
            <person name="Havlak P."/>
            <person name="Hellsten U."/>
            <person name="Kuo D.H."/>
            <person name="Larsson T."/>
            <person name="Lv J."/>
            <person name="Arendt D."/>
            <person name="Savage R."/>
            <person name="Osoegawa K."/>
            <person name="de Jong P."/>
            <person name="Grimwood J."/>
            <person name="Chapman J.A."/>
            <person name="Shapiro H."/>
            <person name="Aerts A."/>
            <person name="Otillar R.P."/>
            <person name="Terry A.Y."/>
            <person name="Boore J.L."/>
            <person name="Grigoriev I.V."/>
            <person name="Lindberg D.R."/>
            <person name="Seaver E.C."/>
            <person name="Weisblat D.A."/>
            <person name="Putnam N.H."/>
            <person name="Rokhsar D.S."/>
        </authorList>
    </citation>
    <scope>NUCLEOTIDE SEQUENCE</scope>
    <source>
        <strain evidence="11 13">I ESC-2004</strain>
    </source>
</reference>
<evidence type="ECO:0000256" key="3">
    <source>
        <dbReference type="ARBA" id="ARBA00022448"/>
    </source>
</evidence>
<dbReference type="OrthoDB" id="534912at2759"/>
<dbReference type="Proteomes" id="UP000014760">
    <property type="component" value="Unassembled WGS sequence"/>
</dbReference>
<evidence type="ECO:0000256" key="1">
    <source>
        <dbReference type="ARBA" id="ARBA00004141"/>
    </source>
</evidence>
<dbReference type="GO" id="GO:0008519">
    <property type="term" value="F:ammonium channel activity"/>
    <property type="evidence" value="ECO:0007669"/>
    <property type="project" value="InterPro"/>
</dbReference>
<evidence type="ECO:0000256" key="2">
    <source>
        <dbReference type="ARBA" id="ARBA00011036"/>
    </source>
</evidence>
<dbReference type="OMA" id="NCFEDDV"/>
<dbReference type="PANTHER" id="PTHR11730:SF60">
    <property type="entry name" value="RH50, ISOFORM D"/>
    <property type="match status" value="1"/>
</dbReference>
<dbReference type="SUPFAM" id="SSF111352">
    <property type="entry name" value="Ammonium transporter"/>
    <property type="match status" value="1"/>
</dbReference>
<feature type="transmembrane region" description="Helical" evidence="9">
    <location>
        <begin position="122"/>
        <end position="143"/>
    </location>
</feature>
<dbReference type="EMBL" id="KB309702">
    <property type="protein sequence ID" value="ELT93531.1"/>
    <property type="molecule type" value="Genomic_DNA"/>
</dbReference>
<dbReference type="PRINTS" id="PR00342">
    <property type="entry name" value="RHESUSRHD"/>
</dbReference>
<keyword evidence="7" id="KW-0924">Ammonia transport</keyword>
<comment type="subcellular location">
    <subcellularLocation>
        <location evidence="1">Membrane</location>
        <topology evidence="1">Multi-pass membrane protein</topology>
    </subcellularLocation>
</comment>
<dbReference type="Gene3D" id="1.10.3430.10">
    <property type="entry name" value="Ammonium transporter AmtB like domains"/>
    <property type="match status" value="1"/>
</dbReference>
<reference evidence="12" key="3">
    <citation type="submission" date="2015-06" db="UniProtKB">
        <authorList>
            <consortium name="EnsemblMetazoa"/>
        </authorList>
    </citation>
    <scope>IDENTIFICATION</scope>
</reference>
<dbReference type="FunFam" id="1.10.3430.10:FF:000001">
    <property type="entry name" value="Ammonium transporter Rh type C"/>
    <property type="match status" value="1"/>
</dbReference>
<feature type="transmembrane region" description="Helical" evidence="9">
    <location>
        <begin position="56"/>
        <end position="75"/>
    </location>
</feature>
<dbReference type="GO" id="GO:0005886">
    <property type="term" value="C:plasma membrane"/>
    <property type="evidence" value="ECO:0007669"/>
    <property type="project" value="InterPro"/>
</dbReference>
<name>R7TPU2_CAPTE</name>
<feature type="transmembrane region" description="Helical" evidence="9">
    <location>
        <begin position="155"/>
        <end position="176"/>
    </location>
</feature>
<dbReference type="Pfam" id="PF00909">
    <property type="entry name" value="Ammonium_transp"/>
    <property type="match status" value="1"/>
</dbReference>
<evidence type="ECO:0000256" key="6">
    <source>
        <dbReference type="ARBA" id="ARBA00023136"/>
    </source>
</evidence>
<feature type="transmembrane region" description="Helical" evidence="9">
    <location>
        <begin position="251"/>
        <end position="269"/>
    </location>
</feature>
<evidence type="ECO:0000313" key="13">
    <source>
        <dbReference type="Proteomes" id="UP000014760"/>
    </source>
</evidence>
<keyword evidence="8" id="KW-0325">Glycoprotein</keyword>
<proteinExistence type="inferred from homology"/>
<sequence>MALRNKKTAILLVICQIVFIILFGVFVDYAPDADARHPGNSHDQNGTDHENNSLKMYYPMFQDVHVMIFVGFGFLMTFLRRYGFGAVGLNFLLAAFVIQWSLLVQAFFEVGQHGGGRFEIDVTTMLTSDFACAAVLISFGSLLGKASPIQLITMALIEIVIFTINEHIGVGLFSAVDVGGSMYVHAFGAYYGLAVARVLYKNSHKENPKEESNYHSDLFAMIGTIFLWMYWPSFNSALAPADDQHRAVLNTYLALAACCVVTFAISSLTDAKGHWDMVHIQNATLAGGVAVGTSADMMLHPFGALMVGSVAGMISTLGYKYLTPFMANRLKIHDTCGVHNLHGMPGVMAGVIGAIMAGIASTQEYEYEDIHEVFSLVQPGIGRSAMAQGAYQALALAVTLVFAIVTGALTGLLLRLKIFDQPEGGMIHDDAAWWGTPEDFTVEVVNGNKSAKGLMTEMEDK</sequence>
<comment type="similarity">
    <text evidence="2">Belongs to the ammonium transporter (TC 2.A.49) family. Rh subfamily.</text>
</comment>
<evidence type="ECO:0000256" key="9">
    <source>
        <dbReference type="SAM" id="Phobius"/>
    </source>
</evidence>
<keyword evidence="5 9" id="KW-1133">Transmembrane helix</keyword>
<evidence type="ECO:0000313" key="11">
    <source>
        <dbReference type="EMBL" id="ELT93531.1"/>
    </source>
</evidence>
<accession>R7TPU2</accession>
<keyword evidence="13" id="KW-1185">Reference proteome</keyword>
<gene>
    <name evidence="11" type="ORF">CAPTEDRAFT_104921</name>
</gene>
<keyword evidence="6 9" id="KW-0472">Membrane</keyword>
<evidence type="ECO:0000256" key="4">
    <source>
        <dbReference type="ARBA" id="ARBA00022692"/>
    </source>
</evidence>
<dbReference type="InterPro" id="IPR002229">
    <property type="entry name" value="RhesusRHD"/>
</dbReference>
<feature type="transmembrane region" description="Helical" evidence="9">
    <location>
        <begin position="9"/>
        <end position="27"/>
    </location>
</feature>
<feature type="transmembrane region" description="Helical" evidence="9">
    <location>
        <begin position="82"/>
        <end position="102"/>
    </location>
</feature>